<dbReference type="PROSITE" id="PS50893">
    <property type="entry name" value="ABC_TRANSPORTER_2"/>
    <property type="match status" value="1"/>
</dbReference>
<evidence type="ECO:0000256" key="1">
    <source>
        <dbReference type="ARBA" id="ARBA00004417"/>
    </source>
</evidence>
<evidence type="ECO:0000256" key="6">
    <source>
        <dbReference type="ARBA" id="ARBA00022840"/>
    </source>
</evidence>
<dbReference type="InterPro" id="IPR050388">
    <property type="entry name" value="ABC_Ni/Peptide_Import"/>
</dbReference>
<organism evidence="9 10">
    <name type="scientific">Paracoccus broussonetiae</name>
    <dbReference type="NCBI Taxonomy" id="3075834"/>
    <lineage>
        <taxon>Bacteria</taxon>
        <taxon>Pseudomonadati</taxon>
        <taxon>Pseudomonadota</taxon>
        <taxon>Alphaproteobacteria</taxon>
        <taxon>Rhodobacterales</taxon>
        <taxon>Paracoccaceae</taxon>
        <taxon>Paracoccus</taxon>
    </lineage>
</organism>
<comment type="caution">
    <text evidence="9">The sequence shown here is derived from an EMBL/GenBank/DDBJ whole genome shotgun (WGS) entry which is preliminary data.</text>
</comment>
<dbReference type="InterPro" id="IPR003593">
    <property type="entry name" value="AAA+_ATPase"/>
</dbReference>
<feature type="domain" description="ABC transporter" evidence="8">
    <location>
        <begin position="11"/>
        <end position="260"/>
    </location>
</feature>
<evidence type="ECO:0000256" key="5">
    <source>
        <dbReference type="ARBA" id="ARBA00022741"/>
    </source>
</evidence>
<gene>
    <name evidence="9" type="ORF">RM190_05695</name>
</gene>
<dbReference type="Proteomes" id="UP001251085">
    <property type="component" value="Unassembled WGS sequence"/>
</dbReference>
<proteinExistence type="inferred from homology"/>
<dbReference type="InterPro" id="IPR013563">
    <property type="entry name" value="Oligopep_ABC_C"/>
</dbReference>
<reference evidence="10" key="1">
    <citation type="submission" date="2023-07" db="EMBL/GenBank/DDBJ databases">
        <title>Characterization of two Paracoccaceae strains isolated from Phycosphere and proposal of Xinfangfangia lacusdiani sp. nov.</title>
        <authorList>
            <person name="Deng Y."/>
            <person name="Zhang Y.Q."/>
        </authorList>
    </citation>
    <scope>NUCLEOTIDE SEQUENCE [LARGE SCALE GENOMIC DNA]</scope>
    <source>
        <strain evidence="10">CPCC 101403</strain>
    </source>
</reference>
<dbReference type="CDD" id="cd03257">
    <property type="entry name" value="ABC_NikE_OppD_transporters"/>
    <property type="match status" value="1"/>
</dbReference>
<dbReference type="Pfam" id="PF00005">
    <property type="entry name" value="ABC_tran"/>
    <property type="match status" value="1"/>
</dbReference>
<dbReference type="SMART" id="SM00382">
    <property type="entry name" value="AAA"/>
    <property type="match status" value="1"/>
</dbReference>
<dbReference type="GO" id="GO:0005524">
    <property type="term" value="F:ATP binding"/>
    <property type="evidence" value="ECO:0007669"/>
    <property type="project" value="UniProtKB-KW"/>
</dbReference>
<dbReference type="PANTHER" id="PTHR43297:SF2">
    <property type="entry name" value="DIPEPTIDE TRANSPORT ATP-BINDING PROTEIN DPPD"/>
    <property type="match status" value="1"/>
</dbReference>
<dbReference type="RefSeq" id="WP_311758443.1">
    <property type="nucleotide sequence ID" value="NZ_JAVRQI010000003.1"/>
</dbReference>
<keyword evidence="5" id="KW-0547">Nucleotide-binding</keyword>
<dbReference type="PANTHER" id="PTHR43297">
    <property type="entry name" value="OLIGOPEPTIDE TRANSPORT ATP-BINDING PROTEIN APPD"/>
    <property type="match status" value="1"/>
</dbReference>
<name>A0ABU3EAU8_9RHOB</name>
<keyword evidence="6 9" id="KW-0067">ATP-binding</keyword>
<dbReference type="InterPro" id="IPR027417">
    <property type="entry name" value="P-loop_NTPase"/>
</dbReference>
<evidence type="ECO:0000256" key="2">
    <source>
        <dbReference type="ARBA" id="ARBA00005417"/>
    </source>
</evidence>
<evidence type="ECO:0000313" key="10">
    <source>
        <dbReference type="Proteomes" id="UP001251085"/>
    </source>
</evidence>
<dbReference type="InterPro" id="IPR003439">
    <property type="entry name" value="ABC_transporter-like_ATP-bd"/>
</dbReference>
<evidence type="ECO:0000256" key="3">
    <source>
        <dbReference type="ARBA" id="ARBA00022448"/>
    </source>
</evidence>
<dbReference type="EMBL" id="JAVRQI010000003">
    <property type="protein sequence ID" value="MDT1061346.1"/>
    <property type="molecule type" value="Genomic_DNA"/>
</dbReference>
<keyword evidence="7" id="KW-0472">Membrane</keyword>
<evidence type="ECO:0000256" key="4">
    <source>
        <dbReference type="ARBA" id="ARBA00022475"/>
    </source>
</evidence>
<keyword evidence="3" id="KW-0813">Transport</keyword>
<comment type="similarity">
    <text evidence="2">Belongs to the ABC transporter superfamily.</text>
</comment>
<evidence type="ECO:0000313" key="9">
    <source>
        <dbReference type="EMBL" id="MDT1061346.1"/>
    </source>
</evidence>
<dbReference type="SUPFAM" id="SSF52540">
    <property type="entry name" value="P-loop containing nucleoside triphosphate hydrolases"/>
    <property type="match status" value="1"/>
</dbReference>
<dbReference type="Gene3D" id="3.40.50.300">
    <property type="entry name" value="P-loop containing nucleotide triphosphate hydrolases"/>
    <property type="match status" value="1"/>
</dbReference>
<evidence type="ECO:0000259" key="8">
    <source>
        <dbReference type="PROSITE" id="PS50893"/>
    </source>
</evidence>
<evidence type="ECO:0000256" key="7">
    <source>
        <dbReference type="ARBA" id="ARBA00023136"/>
    </source>
</evidence>
<accession>A0ABU3EAU8</accession>
<keyword evidence="10" id="KW-1185">Reference proteome</keyword>
<keyword evidence="4" id="KW-1003">Cell membrane</keyword>
<comment type="subcellular location">
    <subcellularLocation>
        <location evidence="1">Cell inner membrane</location>
        <topology evidence="1">Peripheral membrane protein</topology>
    </subcellularLocation>
</comment>
<protein>
    <submittedName>
        <fullName evidence="9">ABC transporter ATP-binding protein</fullName>
    </submittedName>
</protein>
<sequence>MTASSDTILSVRGLRTEFKGDRGHVRVLDDVSFDVGRGKIVGLVGESGSGKSMTALSLMGLVPKPQGHVSASSILLDGTDISRLDAAGMRRIRGRDIAMVFQEPMTSLNPVRRVWEQVGEPLAIHKGLGRRAIRARVLEMFELVGIPEPKTRLDAYPHELSGGLRQRAMIAMGLICEPKLLIADEPTTALDVTTQAQILRLMRDLRDRVGTSIIMITHDLGIIAEMCDEVNVMYAGQMVEQADVFDLFERPSHPYTRGLLASIPRATEPRTARRMPSIPGMVPNLAKLPPGCRFSPRCGDVMPICQRAPDLVGIGSGHAARCWLHAPQDALPQEGTS</sequence>
<dbReference type="Pfam" id="PF08352">
    <property type="entry name" value="oligo_HPY"/>
    <property type="match status" value="1"/>
</dbReference>
<dbReference type="NCBIfam" id="TIGR01727">
    <property type="entry name" value="oligo_HPY"/>
    <property type="match status" value="1"/>
</dbReference>